<dbReference type="PROSITE" id="PS50217">
    <property type="entry name" value="BZIP"/>
    <property type="match status" value="1"/>
</dbReference>
<reference evidence="3" key="1">
    <citation type="submission" date="2024-01" db="EMBL/GenBank/DDBJ databases">
        <authorList>
            <person name="Webb A."/>
        </authorList>
    </citation>
    <scope>NUCLEOTIDE SEQUENCE</scope>
    <source>
        <strain evidence="3">Pm1</strain>
    </source>
</reference>
<feature type="domain" description="BZIP" evidence="2">
    <location>
        <begin position="469"/>
        <end position="511"/>
    </location>
</feature>
<feature type="region of interest" description="Disordered" evidence="1">
    <location>
        <begin position="82"/>
        <end position="110"/>
    </location>
</feature>
<evidence type="ECO:0000313" key="4">
    <source>
        <dbReference type="Proteomes" id="UP001162060"/>
    </source>
</evidence>
<organism evidence="3 4">
    <name type="scientific">Peronospora matthiolae</name>
    <dbReference type="NCBI Taxonomy" id="2874970"/>
    <lineage>
        <taxon>Eukaryota</taxon>
        <taxon>Sar</taxon>
        <taxon>Stramenopiles</taxon>
        <taxon>Oomycota</taxon>
        <taxon>Peronosporomycetes</taxon>
        <taxon>Peronosporales</taxon>
        <taxon>Peronosporaceae</taxon>
        <taxon>Peronospora</taxon>
    </lineage>
</organism>
<accession>A0AAV1TIC4</accession>
<dbReference type="InterPro" id="IPR004827">
    <property type="entry name" value="bZIP"/>
</dbReference>
<dbReference type="Gene3D" id="1.20.5.170">
    <property type="match status" value="1"/>
</dbReference>
<gene>
    <name evidence="3" type="ORF">PM001_LOCUS6060</name>
</gene>
<proteinExistence type="predicted"/>
<dbReference type="Proteomes" id="UP001162060">
    <property type="component" value="Unassembled WGS sequence"/>
</dbReference>
<dbReference type="SUPFAM" id="SSF57959">
    <property type="entry name" value="Leucine zipper domain"/>
    <property type="match status" value="1"/>
</dbReference>
<protein>
    <recommendedName>
        <fullName evidence="2">BZIP domain-containing protein</fullName>
    </recommendedName>
</protein>
<feature type="compositionally biased region" description="Low complexity" evidence="1">
    <location>
        <begin position="1"/>
        <end position="13"/>
    </location>
</feature>
<name>A0AAV1TIC4_9STRA</name>
<dbReference type="InterPro" id="IPR046347">
    <property type="entry name" value="bZIP_sf"/>
</dbReference>
<feature type="region of interest" description="Disordered" evidence="1">
    <location>
        <begin position="1"/>
        <end position="45"/>
    </location>
</feature>
<evidence type="ECO:0000313" key="3">
    <source>
        <dbReference type="EMBL" id="CAK7919641.1"/>
    </source>
</evidence>
<dbReference type="AlphaFoldDB" id="A0AAV1TIC4"/>
<evidence type="ECO:0000259" key="2">
    <source>
        <dbReference type="PROSITE" id="PS50217"/>
    </source>
</evidence>
<evidence type="ECO:0000256" key="1">
    <source>
        <dbReference type="SAM" id="MobiDB-lite"/>
    </source>
</evidence>
<dbReference type="Pfam" id="PF07716">
    <property type="entry name" value="bZIP_2"/>
    <property type="match status" value="1"/>
</dbReference>
<dbReference type="EMBL" id="CAKLBY020000049">
    <property type="protein sequence ID" value="CAK7919641.1"/>
    <property type="molecule type" value="Genomic_DNA"/>
</dbReference>
<dbReference type="GO" id="GO:0003700">
    <property type="term" value="F:DNA-binding transcription factor activity"/>
    <property type="evidence" value="ECO:0007669"/>
    <property type="project" value="InterPro"/>
</dbReference>
<feature type="region of interest" description="Disordered" evidence="1">
    <location>
        <begin position="453"/>
        <end position="480"/>
    </location>
</feature>
<dbReference type="CDD" id="cd14809">
    <property type="entry name" value="bZIP_AUREO-like"/>
    <property type="match status" value="1"/>
</dbReference>
<sequence length="682" mass="77506">MHSSESFRASSRSVPRRRWDPDTSDDRGRSTTLFSSSSSSSVKDFSQALPQYAATERYRHPMMSRDVVAGFPAVDHTTPRRCWPLSTETSPPGYDYPLNDESIGPYDSRPSSSSLLMDYRKGGGTPHGYRASDQVNVQAVQDSPAGDHDRTSRAFQMDYDLEPQHSQTELQRFLESRGSYRAMSGVPRQSAGHQELYAREMRGREEPPDDVQLFDHPTRLTSLPRSLPSPSLLPFGSLSSDATREVQSRRYSVMSPPTAHSFRFGELRSDEMPLEPATVNLYPVEASGAGAPVSRRHELTQEPDLSRQRAHHPILRGPHYGEHPDNNETVLADRRPSLGPELSRVRLDTESRPMYKDMALASSANTRRSQHDDYRNLLPSGGARSIAGLSSEPLRQHSRVIARPQTGKRPRPHDPFMYARTEDLTMTRQRPRATMASTILPAAISGIASLYGKEEETQPKRRCGRKSMNYSSEQKRERNRAAVKKCRQRQALKLEYLRHKAESLTAENHALSEMLLQDAELDEGQRASLMRGIQMDILLKLKEIFTQSLPKDFVLDADSIWDLDSVLTVSMPSRCYYGVESIKDFWRTSLRMRNKGKIRSFWAWLFRLPPGDRFSKFEIQPFSPTSNLYFVSWTTKSSPSLAGSMIIMFGDGHRVTLHVECFGWLIWRYLLTNKPFPDTSLD</sequence>
<comment type="caution">
    <text evidence="3">The sequence shown here is derived from an EMBL/GenBank/DDBJ whole genome shotgun (WGS) entry which is preliminary data.</text>
</comment>
<feature type="compositionally biased region" description="Basic and acidic residues" evidence="1">
    <location>
        <begin position="17"/>
        <end position="29"/>
    </location>
</feature>